<accession>A0A4U7J6G5</accession>
<dbReference type="EMBL" id="CP061336">
    <property type="protein sequence ID" value="QNU68955.1"/>
    <property type="molecule type" value="Genomic_DNA"/>
</dbReference>
<dbReference type="KEGG" id="rher:EHE19_019345"/>
<dbReference type="PROSITE" id="PS51186">
    <property type="entry name" value="GNAT"/>
    <property type="match status" value="1"/>
</dbReference>
<dbReference type="SUPFAM" id="SSF55729">
    <property type="entry name" value="Acyl-CoA N-acyltransferases (Nat)"/>
    <property type="match status" value="1"/>
</dbReference>
<dbReference type="AlphaFoldDB" id="A0A4U7J6G5"/>
<dbReference type="Proteomes" id="UP000306409">
    <property type="component" value="Chromosome"/>
</dbReference>
<sequence length="225" mass="25362">MLGGAHLTSKLEAILRKEQPEDYRIVEELTKEAFWNQNMPGCDEHYLLHIMRSAPCFIKDLDYVAEIDGKIVGNIVYTKATILDDSGKHHEVLSFGPVSVLPEYQGMGIGSKLIEHTKAIAKELGYNAILIYGDPDYYCRFGFVQAESFKIGTADNMYAPPLQALELIPGSLSNIKGRFFEDAVYHIDPAAAKEFDKTFPQKGLRDGLPSQDRFRYLTSLNRPRI</sequence>
<evidence type="ECO:0000313" key="1">
    <source>
        <dbReference type="EMBL" id="QNU68955.1"/>
    </source>
</evidence>
<dbReference type="GO" id="GO:0016747">
    <property type="term" value="F:acyltransferase activity, transferring groups other than amino-acyl groups"/>
    <property type="evidence" value="ECO:0007669"/>
    <property type="project" value="InterPro"/>
</dbReference>
<keyword evidence="1" id="KW-0808">Transferase</keyword>
<dbReference type="PANTHER" id="PTHR43617:SF38">
    <property type="entry name" value="N-ACETYLTRANSFERASE DOMAIN-CONTAINING PROTEIN"/>
    <property type="match status" value="1"/>
</dbReference>
<name>A0A4U7J6G5_9FIRM</name>
<gene>
    <name evidence="1" type="ORF">EHE19_019345</name>
</gene>
<dbReference type="OrthoDB" id="9797178at2"/>
<dbReference type="InterPro" id="IPR000182">
    <property type="entry name" value="GNAT_dom"/>
</dbReference>
<dbReference type="CDD" id="cd04301">
    <property type="entry name" value="NAT_SF"/>
    <property type="match status" value="1"/>
</dbReference>
<proteinExistence type="predicted"/>
<dbReference type="InterPro" id="IPR016181">
    <property type="entry name" value="Acyl_CoA_acyltransferase"/>
</dbReference>
<dbReference type="Gene3D" id="3.40.630.30">
    <property type="match status" value="1"/>
</dbReference>
<organism evidence="1 2">
    <name type="scientific">Ruminiclostridium herbifermentans</name>
    <dbReference type="NCBI Taxonomy" id="2488810"/>
    <lineage>
        <taxon>Bacteria</taxon>
        <taxon>Bacillati</taxon>
        <taxon>Bacillota</taxon>
        <taxon>Clostridia</taxon>
        <taxon>Eubacteriales</taxon>
        <taxon>Oscillospiraceae</taxon>
        <taxon>Ruminiclostridium</taxon>
    </lineage>
</organism>
<dbReference type="Pfam" id="PF13508">
    <property type="entry name" value="Acetyltransf_7"/>
    <property type="match status" value="1"/>
</dbReference>
<evidence type="ECO:0000313" key="2">
    <source>
        <dbReference type="Proteomes" id="UP000306409"/>
    </source>
</evidence>
<keyword evidence="2" id="KW-1185">Reference proteome</keyword>
<dbReference type="PANTHER" id="PTHR43617">
    <property type="entry name" value="L-AMINO ACID N-ACETYLTRANSFERASE"/>
    <property type="match status" value="1"/>
</dbReference>
<protein>
    <submittedName>
        <fullName evidence="1">N-acetyltransferase</fullName>
    </submittedName>
</protein>
<reference evidence="1 2" key="1">
    <citation type="submission" date="2020-09" db="EMBL/GenBank/DDBJ databases">
        <title>Characterization and genome sequencing of Ruminiclostridium sp. nov. MA18.</title>
        <authorList>
            <person name="Rettenmaier R."/>
            <person name="Kowollik M.-L."/>
            <person name="Liebl W."/>
            <person name="Zverlov V."/>
        </authorList>
    </citation>
    <scope>NUCLEOTIDE SEQUENCE [LARGE SCALE GENOMIC DNA]</scope>
    <source>
        <strain evidence="1 2">MA18</strain>
    </source>
</reference>
<dbReference type="InterPro" id="IPR050276">
    <property type="entry name" value="MshD_Acetyltransferase"/>
</dbReference>